<dbReference type="InterPro" id="IPR003871">
    <property type="entry name" value="RFA1B/D_OB_1st"/>
</dbReference>
<accession>A0A175YDA0</accession>
<dbReference type="InterPro" id="IPR012340">
    <property type="entry name" value="NA-bd_OB-fold"/>
</dbReference>
<name>A0A175YDA0_DAUCS</name>
<dbReference type="PANTHER" id="PTHR47165">
    <property type="entry name" value="OS03G0429900 PROTEIN"/>
    <property type="match status" value="1"/>
</dbReference>
<keyword evidence="3" id="KW-1185">Reference proteome</keyword>
<evidence type="ECO:0000313" key="3">
    <source>
        <dbReference type="Proteomes" id="UP000077755"/>
    </source>
</evidence>
<reference evidence="2" key="1">
    <citation type="journal article" date="2016" name="Nat. Genet.">
        <title>A high-quality carrot genome assembly provides new insights into carotenoid accumulation and asterid genome evolution.</title>
        <authorList>
            <person name="Iorizzo M."/>
            <person name="Ellison S."/>
            <person name="Senalik D."/>
            <person name="Zeng P."/>
            <person name="Satapoomin P."/>
            <person name="Huang J."/>
            <person name="Bowman M."/>
            <person name="Iovene M."/>
            <person name="Sanseverino W."/>
            <person name="Cavagnaro P."/>
            <person name="Yildiz M."/>
            <person name="Macko-Podgorni A."/>
            <person name="Moranska E."/>
            <person name="Grzebelus E."/>
            <person name="Grzebelus D."/>
            <person name="Ashrafi H."/>
            <person name="Zheng Z."/>
            <person name="Cheng S."/>
            <person name="Spooner D."/>
            <person name="Van Deynze A."/>
            <person name="Simon P."/>
        </authorList>
    </citation>
    <scope>NUCLEOTIDE SEQUENCE</scope>
    <source>
        <tissue evidence="2">Leaf</tissue>
    </source>
</reference>
<gene>
    <name evidence="2" type="ORF">DCAR_0519972</name>
</gene>
<protein>
    <recommendedName>
        <fullName evidence="1">Replication protein A 70 kDa DNA-binding subunit B/D first OB fold domain-containing protein</fullName>
    </recommendedName>
</protein>
<dbReference type="Pfam" id="PF02721">
    <property type="entry name" value="DUF223"/>
    <property type="match status" value="1"/>
</dbReference>
<dbReference type="CDD" id="cd04480">
    <property type="entry name" value="RPA1_DBD_A_like"/>
    <property type="match status" value="1"/>
</dbReference>
<dbReference type="Proteomes" id="UP000077755">
    <property type="component" value="Chromosome 5"/>
</dbReference>
<dbReference type="Gene3D" id="2.40.50.140">
    <property type="entry name" value="Nucleic acid-binding proteins"/>
    <property type="match status" value="1"/>
</dbReference>
<feature type="domain" description="Replication protein A 70 kDa DNA-binding subunit B/D first OB fold" evidence="1">
    <location>
        <begin position="2"/>
        <end position="109"/>
    </location>
</feature>
<dbReference type="EMBL" id="CP093347">
    <property type="protein sequence ID" value="WOH00604.1"/>
    <property type="molecule type" value="Genomic_DNA"/>
</dbReference>
<dbReference type="PANTHER" id="PTHR47165:SF4">
    <property type="entry name" value="OS03G0429900 PROTEIN"/>
    <property type="match status" value="1"/>
</dbReference>
<dbReference type="Gramene" id="KZM81178">
    <property type="protein sequence ID" value="KZM81178"/>
    <property type="gene ID" value="DCAR_031239"/>
</dbReference>
<evidence type="ECO:0000259" key="1">
    <source>
        <dbReference type="Pfam" id="PF02721"/>
    </source>
</evidence>
<reference evidence="2" key="2">
    <citation type="submission" date="2022-03" db="EMBL/GenBank/DDBJ databases">
        <title>Draft title - Genomic analysis of global carrot germplasm unveils the trajectory of domestication and the origin of high carotenoid orange carrot.</title>
        <authorList>
            <person name="Iorizzo M."/>
            <person name="Ellison S."/>
            <person name="Senalik D."/>
            <person name="Macko-Podgorni A."/>
            <person name="Grzebelus D."/>
            <person name="Bostan H."/>
            <person name="Rolling W."/>
            <person name="Curaba J."/>
            <person name="Simon P."/>
        </authorList>
    </citation>
    <scope>NUCLEOTIDE SEQUENCE</scope>
    <source>
        <tissue evidence="2">Leaf</tissue>
    </source>
</reference>
<dbReference type="AlphaFoldDB" id="A0A175YDA0"/>
<dbReference type="SUPFAM" id="SSF50249">
    <property type="entry name" value="Nucleic acid-binding proteins"/>
    <property type="match status" value="1"/>
</dbReference>
<sequence length="258" mass="29531">MFDQLSSLSAAKTSWRIKVRVTRMWPSISNGSKGQSAGLKGYNMILLDDDNCHIHAFSYAKTWKAIEEKIEEGCLYVISNFYTKEALGSLKPVSSKYIINFSPSTTVDKLEEDYFMIPIHKFEFIDLGDLFGLVSSYTNTEFPDYSTGVIEEYERDIEIQTMYGDRHIVRFRLTDGRLDEEGYIHTEKVQDSHAGESSAATYVVADLIETVTRGALIRFLVRRSVMYATTFATVITQSFCYRSMFFNSKVLMVLDFQV</sequence>
<evidence type="ECO:0000313" key="2">
    <source>
        <dbReference type="EMBL" id="WOH00604.1"/>
    </source>
</evidence>
<organism evidence="2 3">
    <name type="scientific">Daucus carota subsp. sativus</name>
    <name type="common">Carrot</name>
    <dbReference type="NCBI Taxonomy" id="79200"/>
    <lineage>
        <taxon>Eukaryota</taxon>
        <taxon>Viridiplantae</taxon>
        <taxon>Streptophyta</taxon>
        <taxon>Embryophyta</taxon>
        <taxon>Tracheophyta</taxon>
        <taxon>Spermatophyta</taxon>
        <taxon>Magnoliopsida</taxon>
        <taxon>eudicotyledons</taxon>
        <taxon>Gunneridae</taxon>
        <taxon>Pentapetalae</taxon>
        <taxon>asterids</taxon>
        <taxon>campanulids</taxon>
        <taxon>Apiales</taxon>
        <taxon>Apiaceae</taxon>
        <taxon>Apioideae</taxon>
        <taxon>Scandiceae</taxon>
        <taxon>Daucinae</taxon>
        <taxon>Daucus</taxon>
        <taxon>Daucus sect. Daucus</taxon>
    </lineage>
</organism>
<proteinExistence type="predicted"/>